<evidence type="ECO:0008006" key="5">
    <source>
        <dbReference type="Google" id="ProtNLM"/>
    </source>
</evidence>
<keyword evidence="1" id="KW-0507">mRNA processing</keyword>
<comment type="caution">
    <text evidence="3">The sequence shown here is derived from an EMBL/GenBank/DDBJ whole genome shotgun (WGS) entry which is preliminary data.</text>
</comment>
<evidence type="ECO:0000313" key="4">
    <source>
        <dbReference type="Proteomes" id="UP000765509"/>
    </source>
</evidence>
<gene>
    <name evidence="3" type="ORF">O181_076198</name>
</gene>
<dbReference type="Proteomes" id="UP000765509">
    <property type="component" value="Unassembled WGS sequence"/>
</dbReference>
<dbReference type="GO" id="GO:0008270">
    <property type="term" value="F:zinc ion binding"/>
    <property type="evidence" value="ECO:0007669"/>
    <property type="project" value="InterPro"/>
</dbReference>
<evidence type="ECO:0000256" key="1">
    <source>
        <dbReference type="ARBA" id="ARBA00022664"/>
    </source>
</evidence>
<organism evidence="3 4">
    <name type="scientific">Austropuccinia psidii MF-1</name>
    <dbReference type="NCBI Taxonomy" id="1389203"/>
    <lineage>
        <taxon>Eukaryota</taxon>
        <taxon>Fungi</taxon>
        <taxon>Dikarya</taxon>
        <taxon>Basidiomycota</taxon>
        <taxon>Pucciniomycotina</taxon>
        <taxon>Pucciniomycetes</taxon>
        <taxon>Pucciniales</taxon>
        <taxon>Sphaerophragmiaceae</taxon>
        <taxon>Austropuccinia</taxon>
    </lineage>
</organism>
<dbReference type="GO" id="GO:0006397">
    <property type="term" value="P:mRNA processing"/>
    <property type="evidence" value="ECO:0007669"/>
    <property type="project" value="UniProtKB-KW"/>
</dbReference>
<dbReference type="GO" id="GO:0003676">
    <property type="term" value="F:nucleic acid binding"/>
    <property type="evidence" value="ECO:0007669"/>
    <property type="project" value="InterPro"/>
</dbReference>
<keyword evidence="4" id="KW-1185">Reference proteome</keyword>
<dbReference type="AlphaFoldDB" id="A0A9Q3ICK0"/>
<dbReference type="SUPFAM" id="SSF57756">
    <property type="entry name" value="Retrovirus zinc finger-like domains"/>
    <property type="match status" value="1"/>
</dbReference>
<dbReference type="InterPro" id="IPR036875">
    <property type="entry name" value="Znf_CCHC_sf"/>
</dbReference>
<accession>A0A9Q3ICK0</accession>
<name>A0A9Q3ICK0_9BASI</name>
<protein>
    <recommendedName>
        <fullName evidence="5">CCHC-type domain-containing protein</fullName>
    </recommendedName>
</protein>
<dbReference type="EMBL" id="AVOT02041214">
    <property type="protein sequence ID" value="MBW0536483.1"/>
    <property type="molecule type" value="Genomic_DNA"/>
</dbReference>
<proteinExistence type="predicted"/>
<sequence>MNHPSNTYNLMTASSSNYRGSGNSNSNFKSKQPMNYIPLSQQSESWARYHLNPKFPCLHCYEWGHWAQDCKQQKMGLPAIDDPRKKNPNYVLRKSAVVSHPCIAEVEVDTEDPFVSSIQAASGNKALVLLDSGATHHVTGDVKLLL</sequence>
<dbReference type="OrthoDB" id="18781at2759"/>
<evidence type="ECO:0000256" key="2">
    <source>
        <dbReference type="SAM" id="MobiDB-lite"/>
    </source>
</evidence>
<reference evidence="3" key="1">
    <citation type="submission" date="2021-03" db="EMBL/GenBank/DDBJ databases">
        <title>Draft genome sequence of rust myrtle Austropuccinia psidii MF-1, a brazilian biotype.</title>
        <authorList>
            <person name="Quecine M.C."/>
            <person name="Pachon D.M.R."/>
            <person name="Bonatelli M.L."/>
            <person name="Correr F.H."/>
            <person name="Franceschini L.M."/>
            <person name="Leite T.F."/>
            <person name="Margarido G.R.A."/>
            <person name="Almeida C.A."/>
            <person name="Ferrarezi J.A."/>
            <person name="Labate C.A."/>
        </authorList>
    </citation>
    <scope>NUCLEOTIDE SEQUENCE</scope>
    <source>
        <strain evidence="3">MF-1</strain>
    </source>
</reference>
<evidence type="ECO:0000313" key="3">
    <source>
        <dbReference type="EMBL" id="MBW0536483.1"/>
    </source>
</evidence>
<feature type="region of interest" description="Disordered" evidence="2">
    <location>
        <begin position="11"/>
        <end position="33"/>
    </location>
</feature>
<feature type="compositionally biased region" description="Low complexity" evidence="2">
    <location>
        <begin position="14"/>
        <end position="27"/>
    </location>
</feature>